<name>A0A6L2KN36_TANCI</name>
<comment type="caution">
    <text evidence="1">The sequence shown here is derived from an EMBL/GenBank/DDBJ whole genome shotgun (WGS) entry which is preliminary data.</text>
</comment>
<dbReference type="Gene3D" id="3.10.10.10">
    <property type="entry name" value="HIV Type 1 Reverse Transcriptase, subunit A, domain 1"/>
    <property type="match status" value="1"/>
</dbReference>
<protein>
    <recommendedName>
        <fullName evidence="2">Reverse transcriptase domain-containing protein</fullName>
    </recommendedName>
</protein>
<sequence length="621" mass="71371">MKFLENLKKLYINLPFIEALAQIPKYARFLKGLLTNRAILKEACTITMNERCSAVLLNKLQLKEKDPESITIPCDIGQLHINNALADLRASISLMPYTMYEKLGLGGIKATRMSLELADRLIQYPGGIIKNKDHFCYRSSNDRCIQQKDDAKGRDDDVIFDVDQSIKRPPTKDDECYRIDDLDGTINAEAQELLANVEPDSVDDFDDAINAKAQELLANDMSDLFLLKGLKKAINQSDLESCKSSEYEVVDNSDSREPIRRIESINTPYLVATKLAESNKVKKYAYLHGDKSFPIIISSKMSKKEKMSLLQALEKRKGAIAWKMSDIKEISLSYYTHKILGEDDYKPVIQPQRRLNLKVQDVVKNEIMKLLDSGLIYPISDSLWVSPIHVVPKKGGMTIVLNDNNELILSRTVTGWRVCIDYHKLNDAIRKDHFPTPFIDQMLERLYNDSDSDEPIWRMVSINTLYPAMQETAKPVEVKREYLYSASANEIDEKKPELKDMPHHLEYAYLYRDKSFPIIISSKLFRYLRYARRLKSSYNFRKTIFCYRSSNDRCIQQKDDAKGRDDDVVFDVDQSIKRPPTKDDECYRIDDLDGTINAEAQELLANVEPDSFLSQRAGEIN</sequence>
<dbReference type="Gene3D" id="2.40.70.10">
    <property type="entry name" value="Acid Proteases"/>
    <property type="match status" value="1"/>
</dbReference>
<dbReference type="PANTHER" id="PTHR33067:SF35">
    <property type="entry name" value="ASPARTIC PEPTIDASE DDI1-TYPE DOMAIN-CONTAINING PROTEIN"/>
    <property type="match status" value="1"/>
</dbReference>
<evidence type="ECO:0008006" key="2">
    <source>
        <dbReference type="Google" id="ProtNLM"/>
    </source>
</evidence>
<dbReference type="EMBL" id="BKCJ010002649">
    <property type="protein sequence ID" value="GEU50002.1"/>
    <property type="molecule type" value="Genomic_DNA"/>
</dbReference>
<reference evidence="1" key="1">
    <citation type="journal article" date="2019" name="Sci. Rep.">
        <title>Draft genome of Tanacetum cinerariifolium, the natural source of mosquito coil.</title>
        <authorList>
            <person name="Yamashiro T."/>
            <person name="Shiraishi A."/>
            <person name="Satake H."/>
            <person name="Nakayama K."/>
        </authorList>
    </citation>
    <scope>NUCLEOTIDE SEQUENCE</scope>
</reference>
<proteinExistence type="predicted"/>
<organism evidence="1">
    <name type="scientific">Tanacetum cinerariifolium</name>
    <name type="common">Dalmatian daisy</name>
    <name type="synonym">Chrysanthemum cinerariifolium</name>
    <dbReference type="NCBI Taxonomy" id="118510"/>
    <lineage>
        <taxon>Eukaryota</taxon>
        <taxon>Viridiplantae</taxon>
        <taxon>Streptophyta</taxon>
        <taxon>Embryophyta</taxon>
        <taxon>Tracheophyta</taxon>
        <taxon>Spermatophyta</taxon>
        <taxon>Magnoliopsida</taxon>
        <taxon>eudicotyledons</taxon>
        <taxon>Gunneridae</taxon>
        <taxon>Pentapetalae</taxon>
        <taxon>asterids</taxon>
        <taxon>campanulids</taxon>
        <taxon>Asterales</taxon>
        <taxon>Asteraceae</taxon>
        <taxon>Asteroideae</taxon>
        <taxon>Anthemideae</taxon>
        <taxon>Anthemidinae</taxon>
        <taxon>Tanacetum</taxon>
    </lineage>
</organism>
<gene>
    <name evidence="1" type="ORF">Tci_021980</name>
</gene>
<accession>A0A6L2KN36</accession>
<dbReference type="AlphaFoldDB" id="A0A6L2KN36"/>
<dbReference type="InterPro" id="IPR043502">
    <property type="entry name" value="DNA/RNA_pol_sf"/>
</dbReference>
<evidence type="ECO:0000313" key="1">
    <source>
        <dbReference type="EMBL" id="GEU50002.1"/>
    </source>
</evidence>
<dbReference type="PANTHER" id="PTHR33067">
    <property type="entry name" value="RNA-DIRECTED DNA POLYMERASE-RELATED"/>
    <property type="match status" value="1"/>
</dbReference>
<dbReference type="SUPFAM" id="SSF56672">
    <property type="entry name" value="DNA/RNA polymerases"/>
    <property type="match status" value="1"/>
</dbReference>
<dbReference type="InterPro" id="IPR021109">
    <property type="entry name" value="Peptidase_aspartic_dom_sf"/>
</dbReference>